<dbReference type="InterPro" id="IPR002669">
    <property type="entry name" value="UreD"/>
</dbReference>
<protein>
    <recommendedName>
        <fullName evidence="3">Urease accessory protein UreD</fullName>
    </recommendedName>
</protein>
<evidence type="ECO:0000256" key="3">
    <source>
        <dbReference type="HAMAP-Rule" id="MF_01384"/>
    </source>
</evidence>
<proteinExistence type="inferred from homology"/>
<dbReference type="PANTHER" id="PTHR33643:SF1">
    <property type="entry name" value="UREASE ACCESSORY PROTEIN D"/>
    <property type="match status" value="1"/>
</dbReference>
<gene>
    <name evidence="3" type="primary">ureD</name>
    <name evidence="4" type="ORF">SAMN05444714_2935</name>
</gene>
<dbReference type="Pfam" id="PF01774">
    <property type="entry name" value="UreD"/>
    <property type="match status" value="1"/>
</dbReference>
<keyword evidence="3" id="KW-0963">Cytoplasm</keyword>
<evidence type="ECO:0000313" key="4">
    <source>
        <dbReference type="EMBL" id="SFS21746.1"/>
    </source>
</evidence>
<comment type="subunit">
    <text evidence="3">UreD, UreF and UreG form a complex that acts as a GTP-hydrolysis-dependent molecular chaperone, activating the urease apoprotein by helping to assemble the nickel containing metallocenter of UreC. The UreE protein probably delivers the nickel.</text>
</comment>
<comment type="similarity">
    <text evidence="1 3">Belongs to the UreD family.</text>
</comment>
<keyword evidence="3" id="KW-0996">Nickel insertion</keyword>
<dbReference type="GO" id="GO:0016151">
    <property type="term" value="F:nickel cation binding"/>
    <property type="evidence" value="ECO:0007669"/>
    <property type="project" value="UniProtKB-UniRule"/>
</dbReference>
<dbReference type="STRING" id="1123755.SAMN05444714_2935"/>
<dbReference type="AlphaFoldDB" id="A0A1I6N1C3"/>
<evidence type="ECO:0000256" key="1">
    <source>
        <dbReference type="ARBA" id="ARBA00007177"/>
    </source>
</evidence>
<sequence length="256" mass="27542">MLRLSAKRRSADTVIADLRQEGSLKALFPKVRGTALDTVFLNTAGGLTGGDRMELDVSAQEAAHVVVSSQAAERGYRAQSGEIAEVAVTLRAAAGSRIDWMPQETILFDQAAVSRRMNVHLQEAASVLLVEPIILGRRAMGETVRDVHFRDQWRVWRDDALIFADAIRLSGDADALMARAATGQGASAMSTILLAGADAAQRASALSLTGLSGASLIDDNLLLVRLLAEDGYALRQQMLAVLARLSDVPIPRVWRL</sequence>
<accession>A0A1I6N1C3</accession>
<dbReference type="PANTHER" id="PTHR33643">
    <property type="entry name" value="UREASE ACCESSORY PROTEIN D"/>
    <property type="match status" value="1"/>
</dbReference>
<evidence type="ECO:0000313" key="5">
    <source>
        <dbReference type="Proteomes" id="UP000198926"/>
    </source>
</evidence>
<reference evidence="4 5" key="1">
    <citation type="submission" date="2016-10" db="EMBL/GenBank/DDBJ databases">
        <authorList>
            <person name="de Groot N.N."/>
        </authorList>
    </citation>
    <scope>NUCLEOTIDE SEQUENCE [LARGE SCALE GENOMIC DNA]</scope>
    <source>
        <strain evidence="4 5">DSM 29433</strain>
    </source>
</reference>
<dbReference type="GO" id="GO:0005737">
    <property type="term" value="C:cytoplasm"/>
    <property type="evidence" value="ECO:0007669"/>
    <property type="project" value="UniProtKB-SubCell"/>
</dbReference>
<comment type="subcellular location">
    <subcellularLocation>
        <location evidence="3">Cytoplasm</location>
    </subcellularLocation>
</comment>
<comment type="function">
    <text evidence="3">Required for maturation of urease via the functional incorporation of the urease nickel metallocenter.</text>
</comment>
<organism evidence="4 5">
    <name type="scientific">Yoonia litorea</name>
    <dbReference type="NCBI Taxonomy" id="1123755"/>
    <lineage>
        <taxon>Bacteria</taxon>
        <taxon>Pseudomonadati</taxon>
        <taxon>Pseudomonadota</taxon>
        <taxon>Alphaproteobacteria</taxon>
        <taxon>Rhodobacterales</taxon>
        <taxon>Paracoccaceae</taxon>
        <taxon>Yoonia</taxon>
    </lineage>
</organism>
<dbReference type="Proteomes" id="UP000198926">
    <property type="component" value="Unassembled WGS sequence"/>
</dbReference>
<evidence type="ECO:0000256" key="2">
    <source>
        <dbReference type="ARBA" id="ARBA00023186"/>
    </source>
</evidence>
<keyword evidence="2 3" id="KW-0143">Chaperone</keyword>
<dbReference type="EMBL" id="FOZM01000003">
    <property type="protein sequence ID" value="SFS21746.1"/>
    <property type="molecule type" value="Genomic_DNA"/>
</dbReference>
<keyword evidence="5" id="KW-1185">Reference proteome</keyword>
<name>A0A1I6N1C3_9RHOB</name>
<dbReference type="HAMAP" id="MF_01384">
    <property type="entry name" value="UreD"/>
    <property type="match status" value="1"/>
</dbReference>
<dbReference type="RefSeq" id="WP_242649924.1">
    <property type="nucleotide sequence ID" value="NZ_FOZM01000003.1"/>
</dbReference>